<dbReference type="InterPro" id="IPR025799">
    <property type="entry name" value="Arg_MeTrfase"/>
</dbReference>
<dbReference type="EMBL" id="CAJVPY010055783">
    <property type="protein sequence ID" value="CAG8817865.1"/>
    <property type="molecule type" value="Genomic_DNA"/>
</dbReference>
<keyword evidence="3 6" id="KW-0808">Transferase</keyword>
<evidence type="ECO:0000313" key="8">
    <source>
        <dbReference type="Proteomes" id="UP000789405"/>
    </source>
</evidence>
<sequence>IHEEMLKDRIQTESYRDFIYENKDLFKDKVVLDVGCGTGILPMFAAKAGASKAKDIVKENKLDDVITLFDGKIEDVQKVDIIISEWMGYFLFFEGMLDSLIVARDRLLAPDGIIAPSHCRILFAAIEDEEIFNDTLNFWNDVYGFKMTAMKRPIHA</sequence>
<dbReference type="OrthoDB" id="7848332at2759"/>
<dbReference type="InterPro" id="IPR029063">
    <property type="entry name" value="SAM-dependent_MTases_sf"/>
</dbReference>
<keyword evidence="4 6" id="KW-0949">S-adenosyl-L-methionine</keyword>
<reference evidence="7" key="1">
    <citation type="submission" date="2021-06" db="EMBL/GenBank/DDBJ databases">
        <authorList>
            <person name="Kallberg Y."/>
            <person name="Tangrot J."/>
            <person name="Rosling A."/>
        </authorList>
    </citation>
    <scope>NUCLEOTIDE SEQUENCE</scope>
    <source>
        <strain evidence="7">MA453B</strain>
    </source>
</reference>
<proteinExistence type="predicted"/>
<accession>A0A9N9KCA4</accession>
<keyword evidence="8" id="KW-1185">Reference proteome</keyword>
<evidence type="ECO:0000313" key="7">
    <source>
        <dbReference type="EMBL" id="CAG8817865.1"/>
    </source>
</evidence>
<dbReference type="Gene3D" id="2.70.160.11">
    <property type="entry name" value="Hnrnp arginine n-methyltransferase1"/>
    <property type="match status" value="1"/>
</dbReference>
<name>A0A9N9KCA4_9GLOM</name>
<evidence type="ECO:0000256" key="2">
    <source>
        <dbReference type="ARBA" id="ARBA00022603"/>
    </source>
</evidence>
<feature type="non-terminal residue" evidence="7">
    <location>
        <position position="156"/>
    </location>
</feature>
<evidence type="ECO:0000256" key="1">
    <source>
        <dbReference type="ARBA" id="ARBA00011925"/>
    </source>
</evidence>
<dbReference type="AlphaFoldDB" id="A0A9N9KCA4"/>
<evidence type="ECO:0000256" key="3">
    <source>
        <dbReference type="ARBA" id="ARBA00022679"/>
    </source>
</evidence>
<dbReference type="Gene3D" id="3.40.50.150">
    <property type="entry name" value="Vaccinia Virus protein VP39"/>
    <property type="match status" value="1"/>
</dbReference>
<comment type="caution">
    <text evidence="7">The sequence shown here is derived from an EMBL/GenBank/DDBJ whole genome shotgun (WGS) entry which is preliminary data.</text>
</comment>
<dbReference type="PANTHER" id="PTHR11006:SF123">
    <property type="entry name" value="RIBOSOMAL PROTEIN ARGININE N-METHYLTRANSFERASE RMT3"/>
    <property type="match status" value="1"/>
</dbReference>
<evidence type="ECO:0000256" key="6">
    <source>
        <dbReference type="PROSITE-ProRule" id="PRU01015"/>
    </source>
</evidence>
<organism evidence="7 8">
    <name type="scientific">Dentiscutata erythropus</name>
    <dbReference type="NCBI Taxonomy" id="1348616"/>
    <lineage>
        <taxon>Eukaryota</taxon>
        <taxon>Fungi</taxon>
        <taxon>Fungi incertae sedis</taxon>
        <taxon>Mucoromycota</taxon>
        <taxon>Glomeromycotina</taxon>
        <taxon>Glomeromycetes</taxon>
        <taxon>Diversisporales</taxon>
        <taxon>Gigasporaceae</taxon>
        <taxon>Dentiscutata</taxon>
    </lineage>
</organism>
<evidence type="ECO:0000256" key="4">
    <source>
        <dbReference type="ARBA" id="ARBA00022691"/>
    </source>
</evidence>
<dbReference type="PANTHER" id="PTHR11006">
    <property type="entry name" value="PROTEIN ARGININE N-METHYLTRANSFERASE"/>
    <property type="match status" value="1"/>
</dbReference>
<dbReference type="GO" id="GO:0042054">
    <property type="term" value="F:histone methyltransferase activity"/>
    <property type="evidence" value="ECO:0007669"/>
    <property type="project" value="TreeGrafter"/>
</dbReference>
<protein>
    <recommendedName>
        <fullName evidence="1">type I protein arginine methyltransferase</fullName>
        <ecNumber evidence="1">2.1.1.319</ecNumber>
    </recommendedName>
</protein>
<gene>
    <name evidence="7" type="ORF">DERYTH_LOCUS26517</name>
</gene>
<evidence type="ECO:0000256" key="5">
    <source>
        <dbReference type="ARBA" id="ARBA00049303"/>
    </source>
</evidence>
<dbReference type="GO" id="GO:0032259">
    <property type="term" value="P:methylation"/>
    <property type="evidence" value="ECO:0007669"/>
    <property type="project" value="UniProtKB-KW"/>
</dbReference>
<dbReference type="FunFam" id="3.40.50.150:FF:000003">
    <property type="entry name" value="Blast:Protein arginine N-methyltransferase 1"/>
    <property type="match status" value="1"/>
</dbReference>
<dbReference type="Proteomes" id="UP000789405">
    <property type="component" value="Unassembled WGS sequence"/>
</dbReference>
<dbReference type="GO" id="GO:0035242">
    <property type="term" value="F:protein-arginine omega-N asymmetric methyltransferase activity"/>
    <property type="evidence" value="ECO:0007669"/>
    <property type="project" value="UniProtKB-EC"/>
</dbReference>
<feature type="non-terminal residue" evidence="7">
    <location>
        <position position="1"/>
    </location>
</feature>
<comment type="catalytic activity">
    <reaction evidence="5">
        <text>L-arginyl-[protein] + S-adenosyl-L-methionine = N(omega)-methyl-L-arginyl-[protein] + S-adenosyl-L-homocysteine + H(+)</text>
        <dbReference type="Rhea" id="RHEA:48100"/>
        <dbReference type="Rhea" id="RHEA-COMP:10532"/>
        <dbReference type="Rhea" id="RHEA-COMP:11990"/>
        <dbReference type="ChEBI" id="CHEBI:15378"/>
        <dbReference type="ChEBI" id="CHEBI:29965"/>
        <dbReference type="ChEBI" id="CHEBI:57856"/>
        <dbReference type="ChEBI" id="CHEBI:59789"/>
        <dbReference type="ChEBI" id="CHEBI:65280"/>
    </reaction>
    <physiologicalReaction direction="left-to-right" evidence="5">
        <dbReference type="Rhea" id="RHEA:48101"/>
    </physiologicalReaction>
</comment>
<dbReference type="EC" id="2.1.1.319" evidence="1"/>
<dbReference type="SUPFAM" id="SSF53335">
    <property type="entry name" value="S-adenosyl-L-methionine-dependent methyltransferases"/>
    <property type="match status" value="1"/>
</dbReference>
<keyword evidence="2 6" id="KW-0489">Methyltransferase</keyword>
<dbReference type="PROSITE" id="PS51678">
    <property type="entry name" value="SAM_MT_PRMT"/>
    <property type="match status" value="1"/>
</dbReference>
<dbReference type="GO" id="GO:0005634">
    <property type="term" value="C:nucleus"/>
    <property type="evidence" value="ECO:0007669"/>
    <property type="project" value="TreeGrafter"/>
</dbReference>